<protein>
    <submittedName>
        <fullName evidence="10">Lipoprotein-releasing system transmembrane protein LolC</fullName>
    </submittedName>
</protein>
<dbReference type="STRING" id="1642646.ING2E5A_2662"/>
<evidence type="ECO:0000256" key="4">
    <source>
        <dbReference type="ARBA" id="ARBA00022692"/>
    </source>
</evidence>
<dbReference type="InterPro" id="IPR025857">
    <property type="entry name" value="MacB_PCD"/>
</dbReference>
<dbReference type="PANTHER" id="PTHR30489:SF0">
    <property type="entry name" value="LIPOPROTEIN-RELEASING SYSTEM TRANSMEMBRANE PROTEIN LOLE"/>
    <property type="match status" value="1"/>
</dbReference>
<dbReference type="KEGG" id="pmuc:ING2E5A_2662"/>
<gene>
    <name evidence="10" type="primary">lolC</name>
    <name evidence="10" type="ORF">ING2E5A_2662</name>
</gene>
<proteinExistence type="inferred from homology"/>
<keyword evidence="3" id="KW-1003">Cell membrane</keyword>
<evidence type="ECO:0000256" key="6">
    <source>
        <dbReference type="ARBA" id="ARBA00023136"/>
    </source>
</evidence>
<accession>A0A1G4GAC9</accession>
<keyword evidence="5 7" id="KW-1133">Transmembrane helix</keyword>
<feature type="transmembrane region" description="Helical" evidence="7">
    <location>
        <begin position="275"/>
        <end position="301"/>
    </location>
</feature>
<evidence type="ECO:0000256" key="1">
    <source>
        <dbReference type="ARBA" id="ARBA00004651"/>
    </source>
</evidence>
<feature type="transmembrane region" description="Helical" evidence="7">
    <location>
        <begin position="329"/>
        <end position="353"/>
    </location>
</feature>
<dbReference type="GO" id="GO:0098797">
    <property type="term" value="C:plasma membrane protein complex"/>
    <property type="evidence" value="ECO:0007669"/>
    <property type="project" value="TreeGrafter"/>
</dbReference>
<dbReference type="RefSeq" id="WP_071137746.1">
    <property type="nucleotide sequence ID" value="NZ_DUQN01000116.1"/>
</dbReference>
<feature type="domain" description="MacB-like periplasmic core" evidence="9">
    <location>
        <begin position="25"/>
        <end position="248"/>
    </location>
</feature>
<dbReference type="Pfam" id="PF02687">
    <property type="entry name" value="FtsX"/>
    <property type="match status" value="1"/>
</dbReference>
<keyword evidence="11" id="KW-1185">Reference proteome</keyword>
<keyword evidence="10" id="KW-0449">Lipoprotein</keyword>
<evidence type="ECO:0000256" key="5">
    <source>
        <dbReference type="ARBA" id="ARBA00022989"/>
    </source>
</evidence>
<dbReference type="AlphaFoldDB" id="A0A1G4GAC9"/>
<organism evidence="10 11">
    <name type="scientific">Petrimonas mucosa</name>
    <dbReference type="NCBI Taxonomy" id="1642646"/>
    <lineage>
        <taxon>Bacteria</taxon>
        <taxon>Pseudomonadati</taxon>
        <taxon>Bacteroidota</taxon>
        <taxon>Bacteroidia</taxon>
        <taxon>Bacteroidales</taxon>
        <taxon>Dysgonomonadaceae</taxon>
        <taxon>Petrimonas</taxon>
    </lineage>
</organism>
<feature type="transmembrane region" description="Helical" evidence="7">
    <location>
        <begin position="373"/>
        <end position="396"/>
    </location>
</feature>
<dbReference type="GO" id="GO:0044874">
    <property type="term" value="P:lipoprotein localization to outer membrane"/>
    <property type="evidence" value="ECO:0007669"/>
    <property type="project" value="TreeGrafter"/>
</dbReference>
<evidence type="ECO:0000256" key="3">
    <source>
        <dbReference type="ARBA" id="ARBA00022475"/>
    </source>
</evidence>
<keyword evidence="6 7" id="KW-0472">Membrane</keyword>
<feature type="domain" description="ABC3 transporter permease C-terminal" evidence="8">
    <location>
        <begin position="279"/>
        <end position="403"/>
    </location>
</feature>
<name>A0A1G4GAC9_9BACT</name>
<evidence type="ECO:0000256" key="7">
    <source>
        <dbReference type="SAM" id="Phobius"/>
    </source>
</evidence>
<comment type="subcellular location">
    <subcellularLocation>
        <location evidence="1">Cell membrane</location>
        <topology evidence="1">Multi-pass membrane protein</topology>
    </subcellularLocation>
</comment>
<evidence type="ECO:0000313" key="11">
    <source>
        <dbReference type="Proteomes" id="UP000178485"/>
    </source>
</evidence>
<dbReference type="PANTHER" id="PTHR30489">
    <property type="entry name" value="LIPOPROTEIN-RELEASING SYSTEM TRANSMEMBRANE PROTEIN LOLE"/>
    <property type="match status" value="1"/>
</dbReference>
<evidence type="ECO:0000259" key="8">
    <source>
        <dbReference type="Pfam" id="PF02687"/>
    </source>
</evidence>
<feature type="transmembrane region" description="Helical" evidence="7">
    <location>
        <begin position="21"/>
        <end position="46"/>
    </location>
</feature>
<reference evidence="10 11" key="1">
    <citation type="submission" date="2016-08" db="EMBL/GenBank/DDBJ databases">
        <authorList>
            <person name="Seilhamer J.J."/>
        </authorList>
    </citation>
    <scope>NUCLEOTIDE SEQUENCE [LARGE SCALE GENOMIC DNA]</scope>
    <source>
        <strain evidence="10">ING2-E5A</strain>
    </source>
</reference>
<comment type="similarity">
    <text evidence="2">Belongs to the ABC-4 integral membrane protein family. LolC/E subfamily.</text>
</comment>
<dbReference type="InterPro" id="IPR003838">
    <property type="entry name" value="ABC3_permease_C"/>
</dbReference>
<dbReference type="Pfam" id="PF12704">
    <property type="entry name" value="MacB_PCD"/>
    <property type="match status" value="1"/>
</dbReference>
<evidence type="ECO:0000259" key="9">
    <source>
        <dbReference type="Pfam" id="PF12704"/>
    </source>
</evidence>
<sequence length="410" mass="45593">MNLPLFIARRYLFSKKSHNAINVISLISVGGIAIATMAMVCVLSVFNGFGGIVEGMFSAFDPDLKITARTGKVFDYHTPEFDRALRVEGIGMISESLEENALYKFEERQVPVLVKGVSEEFRLMTEMDKLMVDGKFRLSEDVVNYTTLGAGLAITLGVRAGFIHPIEIYAPKRDVNVNLANPSAAFTREEIQIGGVFSLNQPDTDDRMAIVPIHLARELFRYDNEVSSLDIKLEPDASAKRVKSAIEAVLGPDFLVEDRYEQQIESFRMLQIEKWVTFLILAFILLIAVFNVVGSLSMLIVEKMADIGSLKNMGADNHLIARIFLYEGWLIALSGIVIGIATGLILCLLQQHFGLLRLSNVPGAYIVDAYPVIVRFWDIVTVFVVVGLISLLTIVYPINNLKKRLKIADA</sequence>
<dbReference type="EMBL" id="LT608328">
    <property type="protein sequence ID" value="SCM59458.1"/>
    <property type="molecule type" value="Genomic_DNA"/>
</dbReference>
<evidence type="ECO:0000313" key="10">
    <source>
        <dbReference type="EMBL" id="SCM59458.1"/>
    </source>
</evidence>
<evidence type="ECO:0000256" key="2">
    <source>
        <dbReference type="ARBA" id="ARBA00005236"/>
    </source>
</evidence>
<keyword evidence="4 7" id="KW-0812">Transmembrane</keyword>
<dbReference type="InterPro" id="IPR051447">
    <property type="entry name" value="Lipoprotein-release_system"/>
</dbReference>
<dbReference type="Proteomes" id="UP000178485">
    <property type="component" value="Chromosome i"/>
</dbReference>